<feature type="compositionally biased region" description="Basic and acidic residues" evidence="8">
    <location>
        <begin position="686"/>
        <end position="706"/>
    </location>
</feature>
<keyword evidence="5 9" id="KW-0812">Transmembrane</keyword>
<reference evidence="11 12" key="1">
    <citation type="submission" date="2019-11" db="EMBL/GenBank/DDBJ databases">
        <authorList>
            <person name="Ay H."/>
        </authorList>
    </citation>
    <scope>NUCLEOTIDE SEQUENCE [LARGE SCALE GENOMIC DNA]</scope>
    <source>
        <strain evidence="11 12">BG9H</strain>
    </source>
</reference>
<accession>A0ABS6YKS1</accession>
<protein>
    <submittedName>
        <fullName evidence="11">Mannosyl transferase</fullName>
    </submittedName>
</protein>
<sequence length="734" mass="78066">MTSLTSTSSRTAPSAAPTPPHRWRFWCSPPDQPRWARPGLLAIAALAALLYAWNITSSGFAPYYSLAARSMSESWKAFLFTTVDPSATLTLDKIGGFLWPQALSARIFGFHDWALTLPQCVMGVISVLVMYRLVRRWQGPAAGLLAAGLLTVTPIAASMFGHAMPDGSLTMCLVLAADQYQKAVGTARLRPLLLSALWIGIGFQMKMVQAWVVVPAFFIGYLVAAPVQLRKRLGRLAAAGVVLFSVSLSWVALLTFTPKDDRPYVDASTNNSAFAMVFGYNAFDRMLPGLIDGGGFARPGDGGEKGDAGRQATAEHKDGGKGEGKREGKGEREGKGKGGEKDKEPGWYGPDGGQQPPGRPGPSDWFKLLLDSRFTPQIGWLYPLALCALAFGLVRHRAGPRTDQARTGYLMWGVWLATAAGVLSALFIPHTAYVASLAPPLAALSAAGTVALWRAHRAATGGRRAWTLPAVIVAEAGWTVHLASDYTDFAPWLIPVVVVGALAALISVTVPLRRSATSRPSPAARRLGSAGLLAGCLAMFAAPTAWSLSVLDERHAGSAFDASAGPVPAGGAGRVARNADTSMTADQSKLLAYVKKHGGSAKYTLSAETRLDLAPYIYAEALPVLPLTGRSLTWYRERVASGEVNFALVTNVQFWKTAISAWVESACAKVDPRTYGADPDSAADSDSGRGRDGDRGMDSGKGRDSGKGSSPTLYHCTPGDADETFPRHDPPDRP</sequence>
<evidence type="ECO:0000256" key="4">
    <source>
        <dbReference type="ARBA" id="ARBA00022679"/>
    </source>
</evidence>
<keyword evidence="7 9" id="KW-0472">Membrane</keyword>
<dbReference type="GO" id="GO:0016740">
    <property type="term" value="F:transferase activity"/>
    <property type="evidence" value="ECO:0007669"/>
    <property type="project" value="UniProtKB-KW"/>
</dbReference>
<feature type="region of interest" description="Disordered" evidence="8">
    <location>
        <begin position="673"/>
        <end position="734"/>
    </location>
</feature>
<evidence type="ECO:0000259" key="10">
    <source>
        <dbReference type="Pfam" id="PF13231"/>
    </source>
</evidence>
<evidence type="ECO:0000256" key="1">
    <source>
        <dbReference type="ARBA" id="ARBA00004651"/>
    </source>
</evidence>
<feature type="compositionally biased region" description="Basic and acidic residues" evidence="8">
    <location>
        <begin position="301"/>
        <end position="345"/>
    </location>
</feature>
<dbReference type="RefSeq" id="WP_219687690.1">
    <property type="nucleotide sequence ID" value="NZ_WMBF01000034.1"/>
</dbReference>
<proteinExistence type="predicted"/>
<dbReference type="PANTHER" id="PTHR33908">
    <property type="entry name" value="MANNOSYLTRANSFERASE YKCB-RELATED"/>
    <property type="match status" value="1"/>
</dbReference>
<feature type="transmembrane region" description="Helical" evidence="9">
    <location>
        <begin position="434"/>
        <end position="453"/>
    </location>
</feature>
<keyword evidence="2" id="KW-1003">Cell membrane</keyword>
<comment type="caution">
    <text evidence="11">The sequence shown here is derived from an EMBL/GenBank/DDBJ whole genome shotgun (WGS) entry which is preliminary data.</text>
</comment>
<keyword evidence="12" id="KW-1185">Reference proteome</keyword>
<comment type="subcellular location">
    <subcellularLocation>
        <location evidence="1">Cell membrane</location>
        <topology evidence="1">Multi-pass membrane protein</topology>
    </subcellularLocation>
</comment>
<feature type="domain" description="Glycosyltransferase RgtA/B/C/D-like" evidence="10">
    <location>
        <begin position="97"/>
        <end position="250"/>
    </location>
</feature>
<evidence type="ECO:0000313" key="12">
    <source>
        <dbReference type="Proteomes" id="UP001197114"/>
    </source>
</evidence>
<keyword evidence="3" id="KW-0328">Glycosyltransferase</keyword>
<feature type="region of interest" description="Disordered" evidence="8">
    <location>
        <begin position="298"/>
        <end position="362"/>
    </location>
</feature>
<feature type="transmembrane region" description="Helical" evidence="9">
    <location>
        <begin position="530"/>
        <end position="548"/>
    </location>
</feature>
<dbReference type="Pfam" id="PF13231">
    <property type="entry name" value="PMT_2"/>
    <property type="match status" value="1"/>
</dbReference>
<feature type="transmembrane region" description="Helical" evidence="9">
    <location>
        <begin position="113"/>
        <end position="134"/>
    </location>
</feature>
<feature type="transmembrane region" description="Helical" evidence="9">
    <location>
        <begin position="378"/>
        <end position="396"/>
    </location>
</feature>
<evidence type="ECO:0000256" key="9">
    <source>
        <dbReference type="SAM" id="Phobius"/>
    </source>
</evidence>
<evidence type="ECO:0000256" key="3">
    <source>
        <dbReference type="ARBA" id="ARBA00022676"/>
    </source>
</evidence>
<dbReference type="EMBL" id="WMBF01000034">
    <property type="protein sequence ID" value="MBW5421152.1"/>
    <property type="molecule type" value="Genomic_DNA"/>
</dbReference>
<feature type="transmembrane region" description="Helical" evidence="9">
    <location>
        <begin position="40"/>
        <end position="64"/>
    </location>
</feature>
<dbReference type="Proteomes" id="UP001197114">
    <property type="component" value="Unassembled WGS sequence"/>
</dbReference>
<evidence type="ECO:0000256" key="2">
    <source>
        <dbReference type="ARBA" id="ARBA00022475"/>
    </source>
</evidence>
<keyword evidence="6 9" id="KW-1133">Transmembrane helix</keyword>
<feature type="transmembrane region" description="Helical" evidence="9">
    <location>
        <begin position="489"/>
        <end position="510"/>
    </location>
</feature>
<feature type="transmembrane region" description="Helical" evidence="9">
    <location>
        <begin position="141"/>
        <end position="161"/>
    </location>
</feature>
<evidence type="ECO:0000256" key="5">
    <source>
        <dbReference type="ARBA" id="ARBA00022692"/>
    </source>
</evidence>
<keyword evidence="4 11" id="KW-0808">Transferase</keyword>
<evidence type="ECO:0000313" key="11">
    <source>
        <dbReference type="EMBL" id="MBW5421152.1"/>
    </source>
</evidence>
<evidence type="ECO:0000256" key="8">
    <source>
        <dbReference type="SAM" id="MobiDB-lite"/>
    </source>
</evidence>
<evidence type="ECO:0000256" key="7">
    <source>
        <dbReference type="ARBA" id="ARBA00023136"/>
    </source>
</evidence>
<feature type="compositionally biased region" description="Basic and acidic residues" evidence="8">
    <location>
        <begin position="724"/>
        <end position="734"/>
    </location>
</feature>
<feature type="transmembrane region" description="Helical" evidence="9">
    <location>
        <begin position="465"/>
        <end position="483"/>
    </location>
</feature>
<feature type="transmembrane region" description="Helical" evidence="9">
    <location>
        <begin position="236"/>
        <end position="256"/>
    </location>
</feature>
<evidence type="ECO:0000256" key="6">
    <source>
        <dbReference type="ARBA" id="ARBA00022989"/>
    </source>
</evidence>
<dbReference type="PANTHER" id="PTHR33908:SF3">
    <property type="entry name" value="UNDECAPRENYL PHOSPHATE-ALPHA-4-AMINO-4-DEOXY-L-ARABINOSE ARABINOSYL TRANSFERASE"/>
    <property type="match status" value="1"/>
</dbReference>
<feature type="transmembrane region" description="Helical" evidence="9">
    <location>
        <begin position="196"/>
        <end position="224"/>
    </location>
</feature>
<dbReference type="InterPro" id="IPR038731">
    <property type="entry name" value="RgtA/B/C-like"/>
</dbReference>
<dbReference type="InterPro" id="IPR050297">
    <property type="entry name" value="LipidA_mod_glycosyltrf_83"/>
</dbReference>
<feature type="transmembrane region" description="Helical" evidence="9">
    <location>
        <begin position="408"/>
        <end position="428"/>
    </location>
</feature>
<gene>
    <name evidence="11" type="ORF">GKQ77_06170</name>
</gene>
<feature type="compositionally biased region" description="Low complexity" evidence="8">
    <location>
        <begin position="676"/>
        <end position="685"/>
    </location>
</feature>
<name>A0ABS6YKS1_9ACTN</name>
<organism evidence="11 12">
    <name type="scientific">Streptomyces anatolicus</name>
    <dbReference type="NCBI Taxonomy" id="2675858"/>
    <lineage>
        <taxon>Bacteria</taxon>
        <taxon>Bacillati</taxon>
        <taxon>Actinomycetota</taxon>
        <taxon>Actinomycetes</taxon>
        <taxon>Kitasatosporales</taxon>
        <taxon>Streptomycetaceae</taxon>
        <taxon>Streptomyces</taxon>
    </lineage>
</organism>